<sequence length="195" mass="22697">MKCWRFAGKWFNYGIIVVVMLLDLNMWKNQIFYQPADYGQYTGADHKVRTVVNYATLATDEIRNALIERFPEIQVSKSTVDRLVDGHGYTLKLATPRPVERNCLDVKRDRRSYAQWLQTQGTALARYYMEETNYNVWRSRSFVRTQRGVPAVRLVPSTKGANLNIMVCMSSEGLHHYSIVYNVHWATFNDFLAEA</sequence>
<name>A0AAQ4E993_AMBAM</name>
<comment type="caution">
    <text evidence="1">The sequence shown here is derived from an EMBL/GenBank/DDBJ whole genome shotgun (WGS) entry which is preliminary data.</text>
</comment>
<dbReference type="Proteomes" id="UP001321473">
    <property type="component" value="Unassembled WGS sequence"/>
</dbReference>
<dbReference type="InterPro" id="IPR029370">
    <property type="entry name" value="TMEM117"/>
</dbReference>
<keyword evidence="2" id="KW-1185">Reference proteome</keyword>
<dbReference type="EMBL" id="JARKHS020020008">
    <property type="protein sequence ID" value="KAK8771223.1"/>
    <property type="molecule type" value="Genomic_DNA"/>
</dbReference>
<dbReference type="GO" id="GO:0070059">
    <property type="term" value="P:intrinsic apoptotic signaling pathway in response to endoplasmic reticulum stress"/>
    <property type="evidence" value="ECO:0007669"/>
    <property type="project" value="TreeGrafter"/>
</dbReference>
<dbReference type="AlphaFoldDB" id="A0AAQ4E993"/>
<gene>
    <name evidence="1" type="ORF">V5799_025531</name>
</gene>
<evidence type="ECO:0000313" key="1">
    <source>
        <dbReference type="EMBL" id="KAK8771223.1"/>
    </source>
</evidence>
<organism evidence="1 2">
    <name type="scientific">Amblyomma americanum</name>
    <name type="common">Lone star tick</name>
    <dbReference type="NCBI Taxonomy" id="6943"/>
    <lineage>
        <taxon>Eukaryota</taxon>
        <taxon>Metazoa</taxon>
        <taxon>Ecdysozoa</taxon>
        <taxon>Arthropoda</taxon>
        <taxon>Chelicerata</taxon>
        <taxon>Arachnida</taxon>
        <taxon>Acari</taxon>
        <taxon>Parasitiformes</taxon>
        <taxon>Ixodida</taxon>
        <taxon>Ixodoidea</taxon>
        <taxon>Ixodidae</taxon>
        <taxon>Amblyomminae</taxon>
        <taxon>Amblyomma</taxon>
    </lineage>
</organism>
<accession>A0AAQ4E993</accession>
<protein>
    <submittedName>
        <fullName evidence="1">Uncharacterized protein</fullName>
    </submittedName>
</protein>
<reference evidence="1 2" key="1">
    <citation type="journal article" date="2023" name="Arcadia Sci">
        <title>De novo assembly of a long-read Amblyomma americanum tick genome.</title>
        <authorList>
            <person name="Chou S."/>
            <person name="Poskanzer K.E."/>
            <person name="Rollins M."/>
            <person name="Thuy-Boun P.S."/>
        </authorList>
    </citation>
    <scope>NUCLEOTIDE SEQUENCE [LARGE SCALE GENOMIC DNA]</scope>
    <source>
        <strain evidence="1">F_SG_1</strain>
        <tissue evidence="1">Salivary glands</tissue>
    </source>
</reference>
<dbReference type="PANTHER" id="PTHR31226:SF1">
    <property type="entry name" value="TRANSMEMBRANE PROTEIN 117"/>
    <property type="match status" value="1"/>
</dbReference>
<proteinExistence type="predicted"/>
<dbReference type="Pfam" id="PF15113">
    <property type="entry name" value="TMEM117"/>
    <property type="match status" value="1"/>
</dbReference>
<dbReference type="PANTHER" id="PTHR31226">
    <property type="entry name" value="TRANSMEMBRANE PROTEIN 117"/>
    <property type="match status" value="1"/>
</dbReference>
<evidence type="ECO:0000313" key="2">
    <source>
        <dbReference type="Proteomes" id="UP001321473"/>
    </source>
</evidence>